<dbReference type="InterPro" id="IPR013079">
    <property type="entry name" value="6Phosfructo_kin"/>
</dbReference>
<dbReference type="GO" id="GO:0006000">
    <property type="term" value="P:fructose metabolic process"/>
    <property type="evidence" value="ECO:0007669"/>
    <property type="project" value="InterPro"/>
</dbReference>
<dbReference type="GO" id="GO:0006003">
    <property type="term" value="P:fructose 2,6-bisphosphate metabolic process"/>
    <property type="evidence" value="ECO:0007669"/>
    <property type="project" value="EnsemblFungi"/>
</dbReference>
<protein>
    <recommendedName>
        <fullName evidence="4">6-phosphofructo-2-kinase domain-containing protein</fullName>
    </recommendedName>
</protein>
<feature type="region of interest" description="Disordered" evidence="3">
    <location>
        <begin position="768"/>
        <end position="805"/>
    </location>
</feature>
<evidence type="ECO:0000256" key="1">
    <source>
        <dbReference type="ARBA" id="ARBA00022741"/>
    </source>
</evidence>
<dbReference type="GO" id="GO:0003873">
    <property type="term" value="F:6-phosphofructo-2-kinase activity"/>
    <property type="evidence" value="ECO:0007669"/>
    <property type="project" value="EnsemblFungi"/>
</dbReference>
<dbReference type="Gene3D" id="3.40.50.300">
    <property type="entry name" value="P-loop containing nucleotide triphosphate hydrolases"/>
    <property type="match status" value="1"/>
</dbReference>
<accession>G8ZRZ4</accession>
<keyword evidence="1" id="KW-0547">Nucleotide-binding</keyword>
<name>G8ZRZ4_TORDE</name>
<dbReference type="PRINTS" id="PR00991">
    <property type="entry name" value="6PFRUCTKNASE"/>
</dbReference>
<sequence length="805" mass="90594">MFKSVQYFDSSVQSPSDSEVEPTESRGDDSGSEVGPKAPVQQGSRDKHVRIMVDEDDDDADEKQEGGERTGDCLPSFQKRPLSDTPVTSTWNSPASSTDNTPLTSPESSSTNLTHLLPHREVSSEGAAIPAGVRESMSPPAASGALSPSRFPHPTRRPTTIDVPGLTKSKSSPDGTISKEDPGSKLVIVMVGLPATGKSFITNKLSRYLNFSMYYCKVFNVGNTRRQFAKEHNISDQDSKFFDPGNNEFSKLRDKWAMDTLEQLLDYLLEGPGSVGIFDATNTTKERRKHVYNKIHERNPHLKVLFLESVCSNKAVVERNIQLKLFGPDYKGKDPDASLKDFKERLSNYMKAYEPIEDSENFQFIKMIDVGKKVIAYNIQGFLASQTVYYLLNFNLTERQIWITRNGESEDNVDGRLGGDSNLTPRGERYARALASFIDSQRTLFYANECEKKGKSPGDDDTQCNEFFVWTSMRNRSIETAKFFNEEDYPIKQMRMLDELSAGDFEGMTYPEIQEEYPVEFEKRRKDKLRYRYPGIGGESYMDVTNRLRPVIAEIERIDDNVLIITHRVVARILLGYFMNLNKDIIANVDVPLHCVYCLELKPYGITWALWEFDESTGDFFKVPQSEMNTTKVKENELVYKERRYSLVPTAPASANNSLSDVRVRKNDSSRSSSLTRDESSTSLSTSSDTKDVMHPNSAPAIPFAHGLPTITNLMDGGGTSISTNRPRQTTALQNHVKSSLLNNSMGNLRPATSPRQTFEIDKLNQKLANLKTRSPRKSGDEKDTELAKIDTNTLSRKSSDVQQK</sequence>
<dbReference type="AlphaFoldDB" id="G8ZRZ4"/>
<dbReference type="PANTHER" id="PTHR10606">
    <property type="entry name" value="6-PHOSPHOFRUCTO-2-KINASE/FRUCTOSE-2,6-BISPHOSPHATASE"/>
    <property type="match status" value="1"/>
</dbReference>
<feature type="compositionally biased region" description="Low complexity" evidence="3">
    <location>
        <begin position="136"/>
        <end position="149"/>
    </location>
</feature>
<feature type="compositionally biased region" description="Basic and acidic residues" evidence="3">
    <location>
        <begin position="44"/>
        <end position="53"/>
    </location>
</feature>
<evidence type="ECO:0000313" key="5">
    <source>
        <dbReference type="EMBL" id="CCE91286.1"/>
    </source>
</evidence>
<dbReference type="Pfam" id="PF01591">
    <property type="entry name" value="6PF2K"/>
    <property type="match status" value="1"/>
</dbReference>
<dbReference type="RefSeq" id="XP_003680497.1">
    <property type="nucleotide sequence ID" value="XM_003680449.1"/>
</dbReference>
<dbReference type="EMBL" id="HE616744">
    <property type="protein sequence ID" value="CCE91286.1"/>
    <property type="molecule type" value="Genomic_DNA"/>
</dbReference>
<feature type="region of interest" description="Disordered" evidence="3">
    <location>
        <begin position="656"/>
        <end position="705"/>
    </location>
</feature>
<dbReference type="Gene3D" id="3.40.50.1240">
    <property type="entry name" value="Phosphoglycerate mutase-like"/>
    <property type="match status" value="1"/>
</dbReference>
<dbReference type="KEGG" id="tdl:TDEL_0C03970"/>
<proteinExistence type="predicted"/>
<feature type="compositionally biased region" description="Basic and acidic residues" evidence="3">
    <location>
        <begin position="778"/>
        <end position="789"/>
    </location>
</feature>
<dbReference type="PANTHER" id="PTHR10606:SF32">
    <property type="entry name" value="6-PHOSPHOFRUCTO-2-KINASE 1"/>
    <property type="match status" value="1"/>
</dbReference>
<organism evidence="5 6">
    <name type="scientific">Torulaspora delbrueckii</name>
    <name type="common">Yeast</name>
    <name type="synonym">Candida colliculosa</name>
    <dbReference type="NCBI Taxonomy" id="4950"/>
    <lineage>
        <taxon>Eukaryota</taxon>
        <taxon>Fungi</taxon>
        <taxon>Dikarya</taxon>
        <taxon>Ascomycota</taxon>
        <taxon>Saccharomycotina</taxon>
        <taxon>Saccharomycetes</taxon>
        <taxon>Saccharomycetales</taxon>
        <taxon>Saccharomycetaceae</taxon>
        <taxon>Torulaspora</taxon>
    </lineage>
</organism>
<dbReference type="InterPro" id="IPR003094">
    <property type="entry name" value="6Pfruct_kin"/>
</dbReference>
<dbReference type="SUPFAM" id="SSF52540">
    <property type="entry name" value="P-loop containing nucleoside triphosphate hydrolases"/>
    <property type="match status" value="1"/>
</dbReference>
<dbReference type="FunFam" id="3.40.50.300:FF:001101">
    <property type="entry name" value="6-phosphofructo-2-kinase 1"/>
    <property type="match status" value="1"/>
</dbReference>
<feature type="compositionally biased region" description="Polar residues" evidence="3">
    <location>
        <begin position="7"/>
        <end position="17"/>
    </location>
</feature>
<feature type="compositionally biased region" description="Low complexity" evidence="3">
    <location>
        <begin position="670"/>
        <end position="688"/>
    </location>
</feature>
<feature type="region of interest" description="Disordered" evidence="3">
    <location>
        <begin position="134"/>
        <end position="181"/>
    </location>
</feature>
<keyword evidence="2" id="KW-0067">ATP-binding</keyword>
<evidence type="ECO:0000313" key="6">
    <source>
        <dbReference type="Proteomes" id="UP000005627"/>
    </source>
</evidence>
<dbReference type="GO" id="GO:0005524">
    <property type="term" value="F:ATP binding"/>
    <property type="evidence" value="ECO:0007669"/>
    <property type="project" value="UniProtKB-KW"/>
</dbReference>
<dbReference type="CDD" id="cd07067">
    <property type="entry name" value="HP_PGM_like"/>
    <property type="match status" value="1"/>
</dbReference>
<dbReference type="InParanoid" id="G8ZRZ4"/>
<evidence type="ECO:0000256" key="2">
    <source>
        <dbReference type="ARBA" id="ARBA00022840"/>
    </source>
</evidence>
<reference evidence="5 6" key="1">
    <citation type="journal article" date="2011" name="Proc. Natl. Acad. Sci. U.S.A.">
        <title>Evolutionary erosion of yeast sex chromosomes by mating-type switching accidents.</title>
        <authorList>
            <person name="Gordon J.L."/>
            <person name="Armisen D."/>
            <person name="Proux-Wera E."/>
            <person name="Oheigeartaigh S.S."/>
            <person name="Byrne K.P."/>
            <person name="Wolfe K.H."/>
        </authorList>
    </citation>
    <scope>NUCLEOTIDE SEQUENCE [LARGE SCALE GENOMIC DNA]</scope>
    <source>
        <strain evidence="6">ATCC 10662 / CBS 1146 / NBRC 0425 / NCYC 2629 / NRRL Y-866</strain>
    </source>
</reference>
<dbReference type="GeneID" id="11500621"/>
<dbReference type="STRING" id="1076872.G8ZRZ4"/>
<feature type="region of interest" description="Disordered" evidence="3">
    <location>
        <begin position="1"/>
        <end position="112"/>
    </location>
</feature>
<dbReference type="eggNOG" id="KOG0234">
    <property type="taxonomic scope" value="Eukaryota"/>
</dbReference>
<dbReference type="InterPro" id="IPR013078">
    <property type="entry name" value="His_Pase_superF_clade-1"/>
</dbReference>
<evidence type="ECO:0000259" key="4">
    <source>
        <dbReference type="Pfam" id="PF01591"/>
    </source>
</evidence>
<feature type="domain" description="6-phosphofructo-2-kinase" evidence="4">
    <location>
        <begin position="176"/>
        <end position="397"/>
    </location>
</feature>
<feature type="compositionally biased region" description="Polar residues" evidence="3">
    <location>
        <begin position="85"/>
        <end position="112"/>
    </location>
</feature>
<dbReference type="SUPFAM" id="SSF53254">
    <property type="entry name" value="Phosphoglycerate mutase-like"/>
    <property type="match status" value="1"/>
</dbReference>
<dbReference type="OrthoDB" id="267323at2759"/>
<dbReference type="GO" id="GO:0005829">
    <property type="term" value="C:cytosol"/>
    <property type="evidence" value="ECO:0007669"/>
    <property type="project" value="TreeGrafter"/>
</dbReference>
<evidence type="ECO:0000256" key="3">
    <source>
        <dbReference type="SAM" id="MobiDB-lite"/>
    </source>
</evidence>
<dbReference type="Proteomes" id="UP000005627">
    <property type="component" value="Chromosome 3"/>
</dbReference>
<dbReference type="HOGENOM" id="CLU_006383_3_2_1"/>
<dbReference type="InterPro" id="IPR027417">
    <property type="entry name" value="P-loop_NTPase"/>
</dbReference>
<dbReference type="SMART" id="SM00855">
    <property type="entry name" value="PGAM"/>
    <property type="match status" value="1"/>
</dbReference>
<gene>
    <name evidence="5" type="primary">TDEL0C03970</name>
    <name evidence="5" type="ORF">TDEL_0C03970</name>
</gene>
<dbReference type="InterPro" id="IPR029033">
    <property type="entry name" value="His_PPase_superfam"/>
</dbReference>
<dbReference type="FunCoup" id="G8ZRZ4">
    <property type="interactions" value="98"/>
</dbReference>
<dbReference type="Pfam" id="PF00300">
    <property type="entry name" value="His_Phos_1"/>
    <property type="match status" value="1"/>
</dbReference>
<keyword evidence="6" id="KW-1185">Reference proteome</keyword>